<dbReference type="AlphaFoldDB" id="A0A418CN16"/>
<dbReference type="EMBL" id="QUTG01007182">
    <property type="protein sequence ID" value="RHY82992.1"/>
    <property type="molecule type" value="Genomic_DNA"/>
</dbReference>
<comment type="caution">
    <text evidence="2">The sequence shown here is derived from an EMBL/GenBank/DDBJ whole genome shotgun (WGS) entry which is preliminary data.</text>
</comment>
<keyword evidence="1" id="KW-0732">Signal</keyword>
<reference evidence="2 3" key="1">
    <citation type="submission" date="2018-08" db="EMBL/GenBank/DDBJ databases">
        <title>Aphanomyces genome sequencing and annotation.</title>
        <authorList>
            <person name="Minardi D."/>
            <person name="Oidtmann B."/>
            <person name="Van Der Giezen M."/>
            <person name="Studholme D.J."/>
        </authorList>
    </citation>
    <scope>NUCLEOTIDE SEQUENCE [LARGE SCALE GENOMIC DNA]</scope>
    <source>
        <strain evidence="2 3">Sv</strain>
    </source>
</reference>
<proteinExistence type="predicted"/>
<accession>A0A418CN16</accession>
<dbReference type="VEuPathDB" id="FungiDB:H257_08547"/>
<feature type="signal peptide" evidence="1">
    <location>
        <begin position="1"/>
        <end position="19"/>
    </location>
</feature>
<evidence type="ECO:0000313" key="3">
    <source>
        <dbReference type="Proteomes" id="UP000285712"/>
    </source>
</evidence>
<gene>
    <name evidence="2" type="ORF">DYB35_007231</name>
</gene>
<protein>
    <recommendedName>
        <fullName evidence="4">GH16 domain-containing protein</fullName>
    </recommendedName>
</protein>
<evidence type="ECO:0000256" key="1">
    <source>
        <dbReference type="SAM" id="SignalP"/>
    </source>
</evidence>
<dbReference type="Proteomes" id="UP000285712">
    <property type="component" value="Unassembled WGS sequence"/>
</dbReference>
<sequence length="576" mass="60607">MQFTYLVAALSMAVSVARADCDADVTTANAVTLTQACTDDLEGGTPPTFETVFADYRNNANTIYTYGLCGSTTCNAEIAASTYPTCTPTTPTSYTTEIAGFSAACTALTGAITGTCTASNIADNLWAKNLVNLDEACATALSKTAGTGWYTNAFSLLDITTTNTITTNYCASTDCVALATSTKAALASCTDAAGTNLFTDIGAVGSTGNALYFTHLGNRMASTTPFDLRGIDAQLSFAYIYGHLPNESYDGYGNNTLSCEQVQPGAEVSVEISRDNGTTWQPLVTIPLSGVTATMDVGSNGVLRALACGRGLVGSEILQTCPSFGVVSEVWALDMSGVQAAVAASPALPYADLWRASLNQERTVPYVQFSFGPSITDTQVHSFVLQWNRTAGRANVYRDGQLIRKLRALPASPDPAPLTFHSWVPNAWAGEPRFDSCSTQVSNVQVVKLETAANRWCDWEDAVGGGGGVECDSDATCSQWMTTACLMPVASAVCVNNTCVFGLHPQFASPAVKAASAFHSFTLDFQGVDLNGGGIPGFEVERASAISLTWFIPHILLSIDLSFANLTDVGCYPIAT</sequence>
<name>A0A418CN16_APHAT</name>
<feature type="chain" id="PRO_5019317491" description="GH16 domain-containing protein" evidence="1">
    <location>
        <begin position="20"/>
        <end position="576"/>
    </location>
</feature>
<dbReference type="Gene3D" id="2.60.120.260">
    <property type="entry name" value="Galactose-binding domain-like"/>
    <property type="match status" value="1"/>
</dbReference>
<evidence type="ECO:0008006" key="4">
    <source>
        <dbReference type="Google" id="ProtNLM"/>
    </source>
</evidence>
<organism evidence="2 3">
    <name type="scientific">Aphanomyces astaci</name>
    <name type="common">Crayfish plague agent</name>
    <dbReference type="NCBI Taxonomy" id="112090"/>
    <lineage>
        <taxon>Eukaryota</taxon>
        <taxon>Sar</taxon>
        <taxon>Stramenopiles</taxon>
        <taxon>Oomycota</taxon>
        <taxon>Saprolegniomycetes</taxon>
        <taxon>Saprolegniales</taxon>
        <taxon>Verrucalvaceae</taxon>
        <taxon>Aphanomyces</taxon>
    </lineage>
</organism>
<dbReference type="VEuPathDB" id="FungiDB:H257_15277"/>
<evidence type="ECO:0000313" key="2">
    <source>
        <dbReference type="EMBL" id="RHY82992.1"/>
    </source>
</evidence>